<dbReference type="PANTHER" id="PTHR21512">
    <property type="entry name" value="TRAFFICKING PROTEIN PARTICLE COMPLEX SUBUNIT 9"/>
    <property type="match status" value="1"/>
</dbReference>
<dbReference type="EMBL" id="PJQM01003996">
    <property type="protein sequence ID" value="RCH86167.1"/>
    <property type="molecule type" value="Genomic_DNA"/>
</dbReference>
<dbReference type="OrthoDB" id="27962at2759"/>
<name>A0A367J8A3_RHIST</name>
<dbReference type="AlphaFoldDB" id="A0A367J8A3"/>
<dbReference type="PANTHER" id="PTHR21512:SF5">
    <property type="entry name" value="TRAFFICKING PROTEIN PARTICLE COMPLEX SUBUNIT 9"/>
    <property type="match status" value="1"/>
</dbReference>
<dbReference type="Pfam" id="PF08626">
    <property type="entry name" value="TRAPPC9-Trs120"/>
    <property type="match status" value="2"/>
</dbReference>
<dbReference type="Pfam" id="PF26254">
    <property type="entry name" value="Ig_TRAPPC9-Trs120_1st"/>
    <property type="match status" value="1"/>
</dbReference>
<dbReference type="InterPro" id="IPR013935">
    <property type="entry name" value="Trs120_TRAPPC9"/>
</dbReference>
<feature type="domain" description="Trs120/TRAPPC9 N-terminal" evidence="3">
    <location>
        <begin position="193"/>
        <end position="278"/>
    </location>
</feature>
<feature type="non-terminal residue" evidence="6">
    <location>
        <position position="704"/>
    </location>
</feature>
<accession>A0A367J8A3</accession>
<evidence type="ECO:0000259" key="5">
    <source>
        <dbReference type="Pfam" id="PF26254"/>
    </source>
</evidence>
<proteinExistence type="predicted"/>
<evidence type="ECO:0000259" key="3">
    <source>
        <dbReference type="Pfam" id="PF08626"/>
    </source>
</evidence>
<gene>
    <name evidence="6" type="ORF">CU098_003299</name>
</gene>
<evidence type="ECO:0000259" key="4">
    <source>
        <dbReference type="Pfam" id="PF26251"/>
    </source>
</evidence>
<dbReference type="Pfam" id="PF26251">
    <property type="entry name" value="TPR_TRAPPC9-Trs120"/>
    <property type="match status" value="1"/>
</dbReference>
<dbReference type="InterPro" id="IPR058563">
    <property type="entry name" value="Trs120_TRAPPC9_N"/>
</dbReference>
<feature type="domain" description="Trs120/TRAPPC9 TPR region" evidence="4">
    <location>
        <begin position="306"/>
        <end position="570"/>
    </location>
</feature>
<keyword evidence="7" id="KW-1185">Reference proteome</keyword>
<feature type="domain" description="Trs120/TRAPPC9 first Ig-like" evidence="5">
    <location>
        <begin position="585"/>
        <end position="703"/>
    </location>
</feature>
<dbReference type="Proteomes" id="UP000253551">
    <property type="component" value="Unassembled WGS sequence"/>
</dbReference>
<keyword evidence="2" id="KW-0333">Golgi apparatus</keyword>
<evidence type="ECO:0000256" key="1">
    <source>
        <dbReference type="ARBA" id="ARBA00004555"/>
    </source>
</evidence>
<sequence length="704" mass="79883">MNLAYDITSLCRIRVLLVPISPIKQSVFNKYAQLIKSFYTIRLGDVTPNLNSNDIFNSQVFPEGQLCFDFFTNFTNDHVELQDFEPYRRIFGVIGILDCQEWKDKSFNESYEETMKEEYPTAVVTRCFAFDPTENQADNANGLIMIPNIGNMAFYMSTMMNDFANEMLAQFSILASRIQSLEILESPISTTQTFSRVRQRSSSANAEDLKKKTPGRIKKLLGDFYLLAGRLPDAIRQFEQAIDMGRLTNDFLWLASAIEGRICTIILLEYIQMDIGHITTRASENSQNENQGVSTISSITEQYGIVASNYARMRFTGSFPNLVYIECCIRISRLLVTAYLNQGWNKTTMELLIQRKLSNNESVDKLKLRHPITKSIPRSIIGQWITKVFEANITEMSLLNQVHMTMSISSLYSCIGYRRKSAWLMYRSIEIMLPLLVQHHRAHLSKMATGQDIGVLYLLRQVSEVYGVSECNVYDDNILDENKNDSETTTSSSSVRGMSTASKNILFWGWPLLQVDVLKQCISVSEALLDNKSQLYYTAILLKALYQHISKHDQIRLATSIQAMVATKNTNKTVSGTESMINYWGVNIISNIRPKNPIPRREIHAQYVHCKNDKDTGEILEDPFIYNPFALKKAKDDILLVKDELCEFKVTLVNPFGFCLELRNIKLSTSGVDFHSVPTAISIPANATVTVTLAGTPNEKGLLV</sequence>
<evidence type="ECO:0000313" key="7">
    <source>
        <dbReference type="Proteomes" id="UP000253551"/>
    </source>
</evidence>
<dbReference type="InterPro" id="IPR058564">
    <property type="entry name" value="TPR_TRAPPC9_Trs120"/>
</dbReference>
<evidence type="ECO:0000256" key="2">
    <source>
        <dbReference type="ARBA" id="ARBA00023034"/>
    </source>
</evidence>
<dbReference type="STRING" id="4846.A0A367J8A3"/>
<dbReference type="InterPro" id="IPR058565">
    <property type="entry name" value="Ig_TRAPPC9_Trs120_1st"/>
</dbReference>
<comment type="caution">
    <text evidence="6">The sequence shown here is derived from an EMBL/GenBank/DDBJ whole genome shotgun (WGS) entry which is preliminary data.</text>
</comment>
<reference evidence="6 7" key="1">
    <citation type="journal article" date="2018" name="G3 (Bethesda)">
        <title>Phylogenetic and Phylogenomic Definition of Rhizopus Species.</title>
        <authorList>
            <person name="Gryganskyi A.P."/>
            <person name="Golan J."/>
            <person name="Dolatabadi S."/>
            <person name="Mondo S."/>
            <person name="Robb S."/>
            <person name="Idnurm A."/>
            <person name="Muszewska A."/>
            <person name="Steczkiewicz K."/>
            <person name="Masonjones S."/>
            <person name="Liao H.L."/>
            <person name="Gajdeczka M.T."/>
            <person name="Anike F."/>
            <person name="Vuek A."/>
            <person name="Anishchenko I.M."/>
            <person name="Voigt K."/>
            <person name="de Hoog G.S."/>
            <person name="Smith M.E."/>
            <person name="Heitman J."/>
            <person name="Vilgalys R."/>
            <person name="Stajich J.E."/>
        </authorList>
    </citation>
    <scope>NUCLEOTIDE SEQUENCE [LARGE SCALE GENOMIC DNA]</scope>
    <source>
        <strain evidence="6 7">LSU 92-RS-03</strain>
    </source>
</reference>
<dbReference type="GO" id="GO:0005802">
    <property type="term" value="C:trans-Golgi network"/>
    <property type="evidence" value="ECO:0007669"/>
    <property type="project" value="TreeGrafter"/>
</dbReference>
<organism evidence="6 7">
    <name type="scientific">Rhizopus stolonifer</name>
    <name type="common">Rhizopus nigricans</name>
    <dbReference type="NCBI Taxonomy" id="4846"/>
    <lineage>
        <taxon>Eukaryota</taxon>
        <taxon>Fungi</taxon>
        <taxon>Fungi incertae sedis</taxon>
        <taxon>Mucoromycota</taxon>
        <taxon>Mucoromycotina</taxon>
        <taxon>Mucoromycetes</taxon>
        <taxon>Mucorales</taxon>
        <taxon>Mucorineae</taxon>
        <taxon>Rhizopodaceae</taxon>
        <taxon>Rhizopus</taxon>
    </lineage>
</organism>
<feature type="domain" description="Trs120/TRAPPC9 N-terminal" evidence="3">
    <location>
        <begin position="5"/>
        <end position="192"/>
    </location>
</feature>
<comment type="subcellular location">
    <subcellularLocation>
        <location evidence="1">Golgi apparatus</location>
    </subcellularLocation>
</comment>
<protein>
    <submittedName>
        <fullName evidence="6">Uncharacterized protein</fullName>
    </submittedName>
</protein>
<evidence type="ECO:0000313" key="6">
    <source>
        <dbReference type="EMBL" id="RCH86167.1"/>
    </source>
</evidence>